<dbReference type="InterPro" id="IPR018060">
    <property type="entry name" value="HTH_AraC"/>
</dbReference>
<dbReference type="PRINTS" id="PR00032">
    <property type="entry name" value="HTHARAC"/>
</dbReference>
<evidence type="ECO:0000256" key="3">
    <source>
        <dbReference type="ARBA" id="ARBA00023163"/>
    </source>
</evidence>
<keyword evidence="3" id="KW-0804">Transcription</keyword>
<gene>
    <name evidence="5" type="ORF">SAMN02745180_01017</name>
</gene>
<sequence length="219" mass="25685">MELFFLEEKLIDKINLGYKKDALYSYEELFNYFSTYDLGNGCPIRSIKNHLVLLTQCLYENFCKDIICKYNLYQKRNAFVLNFEKSESIDELYRIGKEMILYYSNTAIEKCICVNNPIVKEALNYIHSHIDEDLSLEKIAKEIHISKNHLSCLFRQCTGYSFSNYINHIKIETSKTLLKNSKKSILEIAIECGFNSESYFCSTFKKLIGVTPTEYRNHS</sequence>
<dbReference type="SMART" id="SM00342">
    <property type="entry name" value="HTH_ARAC"/>
    <property type="match status" value="1"/>
</dbReference>
<protein>
    <submittedName>
        <fullName evidence="5">AraC-type DNA-binding protein</fullName>
    </submittedName>
</protein>
<dbReference type="Pfam" id="PF12833">
    <property type="entry name" value="HTH_18"/>
    <property type="match status" value="1"/>
</dbReference>
<dbReference type="InterPro" id="IPR009057">
    <property type="entry name" value="Homeodomain-like_sf"/>
</dbReference>
<dbReference type="RefSeq" id="WP_072743679.1">
    <property type="nucleotide sequence ID" value="NZ_FQXR01000004.1"/>
</dbReference>
<dbReference type="PROSITE" id="PS00041">
    <property type="entry name" value="HTH_ARAC_FAMILY_1"/>
    <property type="match status" value="1"/>
</dbReference>
<evidence type="ECO:0000256" key="1">
    <source>
        <dbReference type="ARBA" id="ARBA00023015"/>
    </source>
</evidence>
<dbReference type="GO" id="GO:0043565">
    <property type="term" value="F:sequence-specific DNA binding"/>
    <property type="evidence" value="ECO:0007669"/>
    <property type="project" value="InterPro"/>
</dbReference>
<feature type="domain" description="HTH araC/xylS-type" evidence="4">
    <location>
        <begin position="120"/>
        <end position="218"/>
    </location>
</feature>
<dbReference type="STRING" id="1123281.SAMN02745180_01017"/>
<dbReference type="PANTHER" id="PTHR43280">
    <property type="entry name" value="ARAC-FAMILY TRANSCRIPTIONAL REGULATOR"/>
    <property type="match status" value="1"/>
</dbReference>
<dbReference type="Proteomes" id="UP000184389">
    <property type="component" value="Unassembled WGS sequence"/>
</dbReference>
<dbReference type="EMBL" id="FQXR01000004">
    <property type="protein sequence ID" value="SHH77780.1"/>
    <property type="molecule type" value="Genomic_DNA"/>
</dbReference>
<accession>A0A1M5VRG4</accession>
<dbReference type="PANTHER" id="PTHR43280:SF10">
    <property type="entry name" value="REGULATORY PROTEIN POCR"/>
    <property type="match status" value="1"/>
</dbReference>
<evidence type="ECO:0000256" key="2">
    <source>
        <dbReference type="ARBA" id="ARBA00023125"/>
    </source>
</evidence>
<dbReference type="InterPro" id="IPR018062">
    <property type="entry name" value="HTH_AraC-typ_CS"/>
</dbReference>
<dbReference type="GO" id="GO:0006313">
    <property type="term" value="P:DNA transposition"/>
    <property type="evidence" value="ECO:0007669"/>
    <property type="project" value="InterPro"/>
</dbReference>
<dbReference type="GO" id="GO:0003700">
    <property type="term" value="F:DNA-binding transcription factor activity"/>
    <property type="evidence" value="ECO:0007669"/>
    <property type="project" value="InterPro"/>
</dbReference>
<dbReference type="PROSITE" id="PS01124">
    <property type="entry name" value="HTH_ARAC_FAMILY_2"/>
    <property type="match status" value="1"/>
</dbReference>
<organism evidence="5 6">
    <name type="scientific">Sporanaerobacter acetigenes DSM 13106</name>
    <dbReference type="NCBI Taxonomy" id="1123281"/>
    <lineage>
        <taxon>Bacteria</taxon>
        <taxon>Bacillati</taxon>
        <taxon>Bacillota</taxon>
        <taxon>Tissierellia</taxon>
        <taxon>Tissierellales</taxon>
        <taxon>Sporanaerobacteraceae</taxon>
        <taxon>Sporanaerobacter</taxon>
    </lineage>
</organism>
<evidence type="ECO:0000313" key="5">
    <source>
        <dbReference type="EMBL" id="SHH77780.1"/>
    </source>
</evidence>
<evidence type="ECO:0000259" key="4">
    <source>
        <dbReference type="PROSITE" id="PS01124"/>
    </source>
</evidence>
<dbReference type="Gene3D" id="1.10.10.60">
    <property type="entry name" value="Homeodomain-like"/>
    <property type="match status" value="2"/>
</dbReference>
<dbReference type="OrthoDB" id="1677563at2"/>
<dbReference type="SUPFAM" id="SSF46689">
    <property type="entry name" value="Homeodomain-like"/>
    <property type="match status" value="2"/>
</dbReference>
<keyword evidence="1" id="KW-0805">Transcription regulation</keyword>
<dbReference type="GO" id="GO:0004803">
    <property type="term" value="F:transposase activity"/>
    <property type="evidence" value="ECO:0007669"/>
    <property type="project" value="InterPro"/>
</dbReference>
<dbReference type="AlphaFoldDB" id="A0A1M5VRG4"/>
<keyword evidence="6" id="KW-1185">Reference proteome</keyword>
<keyword evidence="2 5" id="KW-0238">DNA-binding</keyword>
<proteinExistence type="predicted"/>
<reference evidence="5 6" key="1">
    <citation type="submission" date="2016-11" db="EMBL/GenBank/DDBJ databases">
        <authorList>
            <person name="Jaros S."/>
            <person name="Januszkiewicz K."/>
            <person name="Wedrychowicz H."/>
        </authorList>
    </citation>
    <scope>NUCLEOTIDE SEQUENCE [LARGE SCALE GENOMIC DNA]</scope>
    <source>
        <strain evidence="5 6">DSM 13106</strain>
    </source>
</reference>
<name>A0A1M5VRG4_9FIRM</name>
<evidence type="ECO:0000313" key="6">
    <source>
        <dbReference type="Proteomes" id="UP000184389"/>
    </source>
</evidence>
<dbReference type="InterPro" id="IPR020449">
    <property type="entry name" value="Tscrpt_reg_AraC-type_HTH"/>
</dbReference>